<protein>
    <submittedName>
        <fullName evidence="1">Uncharacterized protein</fullName>
    </submittedName>
</protein>
<gene>
    <name evidence="1" type="ORF">EXM22_04095</name>
</gene>
<dbReference type="EMBL" id="CP036150">
    <property type="protein sequence ID" value="QEN07209.1"/>
    <property type="molecule type" value="Genomic_DNA"/>
</dbReference>
<proteinExistence type="predicted"/>
<dbReference type="AlphaFoldDB" id="A0A5C1QJ70"/>
<sequence length="296" mass="34608">MKIYINQDEIEFILEQEKSLGDVYNSVEKWLALQSYSITELFLDDEEILITDKKNWESLPFSDKESFRVTALTLAELKSQNLKTLLNFCQMIQRSLKEGNVELLNELLHEYTYIENSYEVLLEDFSHSIKNHMNSILASNGFRPQGERSEENVKKVLESFIMLEAVIQGRLEEVNDPFRSGKECYDAIVNLMPRMEEVSLMLQTGKDKEAMDVIICFSELFQKLLRIYTYLPRETQENHHEDLKAYINDMSGILKDLTEAFTSEDSVLMGDLMEYEIMPRMESFPKFFESMNSKGN</sequence>
<keyword evidence="2" id="KW-1185">Reference proteome</keyword>
<organism evidence="1 2">
    <name type="scientific">Oceanispirochaeta crateris</name>
    <dbReference type="NCBI Taxonomy" id="2518645"/>
    <lineage>
        <taxon>Bacteria</taxon>
        <taxon>Pseudomonadati</taxon>
        <taxon>Spirochaetota</taxon>
        <taxon>Spirochaetia</taxon>
        <taxon>Spirochaetales</taxon>
        <taxon>Spirochaetaceae</taxon>
        <taxon>Oceanispirochaeta</taxon>
    </lineage>
</organism>
<dbReference type="Proteomes" id="UP000324209">
    <property type="component" value="Chromosome"/>
</dbReference>
<accession>A0A5C1QJ70</accession>
<reference evidence="1 2" key="1">
    <citation type="submission" date="2019-02" db="EMBL/GenBank/DDBJ databases">
        <title>Complete Genome Sequence and Methylome Analysis of free living Spirochaetas.</title>
        <authorList>
            <person name="Fomenkov A."/>
            <person name="Dubinina G."/>
            <person name="Leshcheva N."/>
            <person name="Mikheeva N."/>
            <person name="Grabovich M."/>
            <person name="Vincze T."/>
            <person name="Roberts R.J."/>
        </authorList>
    </citation>
    <scope>NUCLEOTIDE SEQUENCE [LARGE SCALE GENOMIC DNA]</scope>
    <source>
        <strain evidence="1 2">K2</strain>
    </source>
</reference>
<dbReference type="KEGG" id="ock:EXM22_04095"/>
<dbReference type="OrthoDB" id="367580at2"/>
<dbReference type="RefSeq" id="WP_149485291.1">
    <property type="nucleotide sequence ID" value="NZ_CP036150.1"/>
</dbReference>
<name>A0A5C1QJ70_9SPIO</name>
<evidence type="ECO:0000313" key="2">
    <source>
        <dbReference type="Proteomes" id="UP000324209"/>
    </source>
</evidence>
<evidence type="ECO:0000313" key="1">
    <source>
        <dbReference type="EMBL" id="QEN07209.1"/>
    </source>
</evidence>